<dbReference type="EMBL" id="FQZP01000043">
    <property type="protein sequence ID" value="SHJ33548.1"/>
    <property type="molecule type" value="Genomic_DNA"/>
</dbReference>
<gene>
    <name evidence="1" type="ORF">SAMN05444373_10432</name>
</gene>
<accession>A0A1M6IGK0</accession>
<organism evidence="1 2">
    <name type="scientific">Thermoclostridium caenicola</name>
    <dbReference type="NCBI Taxonomy" id="659425"/>
    <lineage>
        <taxon>Bacteria</taxon>
        <taxon>Bacillati</taxon>
        <taxon>Bacillota</taxon>
        <taxon>Clostridia</taxon>
        <taxon>Eubacteriales</taxon>
        <taxon>Oscillospiraceae</taxon>
        <taxon>Thermoclostridium</taxon>
    </lineage>
</organism>
<dbReference type="AlphaFoldDB" id="A0A1M6IGK0"/>
<name>A0A1M6IGK0_9FIRM</name>
<proteinExistence type="predicted"/>
<keyword evidence="2" id="KW-1185">Reference proteome</keyword>
<dbReference type="Proteomes" id="UP000324781">
    <property type="component" value="Unassembled WGS sequence"/>
</dbReference>
<evidence type="ECO:0000313" key="1">
    <source>
        <dbReference type="EMBL" id="SHJ33548.1"/>
    </source>
</evidence>
<sequence>MSIILESTINKYIRLESACLKAYDTMNKELGDVDREEFVSNINMIDKKMG</sequence>
<evidence type="ECO:0000313" key="2">
    <source>
        <dbReference type="Proteomes" id="UP000324781"/>
    </source>
</evidence>
<protein>
    <submittedName>
        <fullName evidence="1">Uncharacterized protein</fullName>
    </submittedName>
</protein>
<reference evidence="1 2" key="1">
    <citation type="submission" date="2016-11" db="EMBL/GenBank/DDBJ databases">
        <authorList>
            <person name="Varghese N."/>
            <person name="Submissions S."/>
        </authorList>
    </citation>
    <scope>NUCLEOTIDE SEQUENCE [LARGE SCALE GENOMIC DNA]</scope>
    <source>
        <strain evidence="1 2">DSM 19027</strain>
    </source>
</reference>